<protein>
    <recommendedName>
        <fullName evidence="1">ISXO2-like transposase domain-containing protein</fullName>
    </recommendedName>
</protein>
<evidence type="ECO:0000313" key="2">
    <source>
        <dbReference type="EMBL" id="KKM26823.1"/>
    </source>
</evidence>
<dbReference type="NCBIfam" id="NF033547">
    <property type="entry name" value="transpos_IS1595"/>
    <property type="match status" value="1"/>
</dbReference>
<organism evidence="2">
    <name type="scientific">marine sediment metagenome</name>
    <dbReference type="NCBI Taxonomy" id="412755"/>
    <lineage>
        <taxon>unclassified sequences</taxon>
        <taxon>metagenomes</taxon>
        <taxon>ecological metagenomes</taxon>
    </lineage>
</organism>
<dbReference type="InterPro" id="IPR024445">
    <property type="entry name" value="Tnp_ISXO2-like"/>
</dbReference>
<comment type="caution">
    <text evidence="2">The sequence shown here is derived from an EMBL/GenBank/DDBJ whole genome shotgun (WGS) entry which is preliminary data.</text>
</comment>
<dbReference type="SMART" id="SM01126">
    <property type="entry name" value="DDE_Tnp_IS1595"/>
    <property type="match status" value="1"/>
</dbReference>
<accession>A0A0F9KXT9</accession>
<sequence length="241" mass="27917">MKWYWLLYHMAMDKVGISISEMQRVLEISQYRTAWLMAHKVRKAMADRDARYSIAGLVEIDESFFGPKGSKRGRWSERKSTVLCVVSLYRNRKGEEKPGFAHMQIVDNAAADTVEDFLDRLGCGARTKEGQQLLETIRSDGWKSYGKAAKDKGLQHIKVVLRDPKSAGRLLPWVHRLISNVKAVIRGAHKGVSEKHLQSYLFEICYQFNRRFWEKELLDRLIQACVSTDTVTYKKLSYVRK</sequence>
<dbReference type="AlphaFoldDB" id="A0A0F9KXT9"/>
<evidence type="ECO:0000259" key="1">
    <source>
        <dbReference type="SMART" id="SM01126"/>
    </source>
</evidence>
<dbReference type="Pfam" id="PF12762">
    <property type="entry name" value="DDE_Tnp_IS1595"/>
    <property type="match status" value="1"/>
</dbReference>
<gene>
    <name evidence="2" type="ORF">LCGC14_1580870</name>
</gene>
<dbReference type="EMBL" id="LAZR01012441">
    <property type="protein sequence ID" value="KKM26823.1"/>
    <property type="molecule type" value="Genomic_DNA"/>
</dbReference>
<feature type="domain" description="ISXO2-like transposase" evidence="1">
    <location>
        <begin position="53"/>
        <end position="209"/>
    </location>
</feature>
<proteinExistence type="predicted"/>
<reference evidence="2" key="1">
    <citation type="journal article" date="2015" name="Nature">
        <title>Complex archaea that bridge the gap between prokaryotes and eukaryotes.</title>
        <authorList>
            <person name="Spang A."/>
            <person name="Saw J.H."/>
            <person name="Jorgensen S.L."/>
            <person name="Zaremba-Niedzwiedzka K."/>
            <person name="Martijn J."/>
            <person name="Lind A.E."/>
            <person name="van Eijk R."/>
            <person name="Schleper C."/>
            <person name="Guy L."/>
            <person name="Ettema T.J."/>
        </authorList>
    </citation>
    <scope>NUCLEOTIDE SEQUENCE</scope>
</reference>
<name>A0A0F9KXT9_9ZZZZ</name>